<reference evidence="2 3" key="1">
    <citation type="journal article" date="2021" name="Arch. Microbiol.">
        <title>Thalassobius aquimarinus sp. nov., isolated from the Sea of Japan seashore.</title>
        <authorList>
            <person name="Kurilenko V.V."/>
            <person name="Romanenko L.A."/>
            <person name="Chernysheva N.Y."/>
            <person name="Velansky P.V."/>
            <person name="Tekutyeva L.A."/>
            <person name="Isaeva M.P."/>
            <person name="Mikhailov V.V."/>
        </authorList>
    </citation>
    <scope>NUCLEOTIDE SEQUENCE [LARGE SCALE GENOMIC DNA]</scope>
    <source>
        <strain evidence="2 3">KMM 8518</strain>
    </source>
</reference>
<sequence>MRPSNLALIVVALILGAVLFREGLIPGSSGADVTGPVTHVRDGDTIELRGVAIRLNGLNCDERGTRLGEAATVALRDLVQGQELTCRLNGDKTYDREVGRCALPDGRDIGAELIRAGLCGRCDRYDPQGTYVNVQREAGPFAGSFPDYCRR</sequence>
<protein>
    <submittedName>
        <fullName evidence="2">Thermonuclease family protein</fullName>
    </submittedName>
</protein>
<keyword evidence="3" id="KW-1185">Reference proteome</keyword>
<dbReference type="PROSITE" id="PS50830">
    <property type="entry name" value="TNASE_3"/>
    <property type="match status" value="1"/>
</dbReference>
<dbReference type="EMBL" id="JADMKU010000010">
    <property type="protein sequence ID" value="MBR9651942.1"/>
    <property type="molecule type" value="Genomic_DNA"/>
</dbReference>
<evidence type="ECO:0000259" key="1">
    <source>
        <dbReference type="PROSITE" id="PS50830"/>
    </source>
</evidence>
<dbReference type="Proteomes" id="UP001195941">
    <property type="component" value="Unassembled WGS sequence"/>
</dbReference>
<dbReference type="Gene3D" id="2.40.50.90">
    <property type="match status" value="1"/>
</dbReference>
<accession>A0ABS5HSK0</accession>
<dbReference type="SUPFAM" id="SSF50199">
    <property type="entry name" value="Staphylococcal nuclease"/>
    <property type="match status" value="1"/>
</dbReference>
<dbReference type="InterPro" id="IPR016071">
    <property type="entry name" value="Staphylococal_nuclease_OB-fold"/>
</dbReference>
<proteinExistence type="predicted"/>
<dbReference type="InterPro" id="IPR035437">
    <property type="entry name" value="SNase_OB-fold_sf"/>
</dbReference>
<comment type="caution">
    <text evidence="2">The sequence shown here is derived from an EMBL/GenBank/DDBJ whole genome shotgun (WGS) entry which is preliminary data.</text>
</comment>
<dbReference type="SMART" id="SM00318">
    <property type="entry name" value="SNc"/>
    <property type="match status" value="1"/>
</dbReference>
<evidence type="ECO:0000313" key="3">
    <source>
        <dbReference type="Proteomes" id="UP001195941"/>
    </source>
</evidence>
<organism evidence="2 3">
    <name type="scientific">Thalassovita aquimarina</name>
    <dbReference type="NCBI Taxonomy" id="2785917"/>
    <lineage>
        <taxon>Bacteria</taxon>
        <taxon>Pseudomonadati</taxon>
        <taxon>Pseudomonadota</taxon>
        <taxon>Alphaproteobacteria</taxon>
        <taxon>Rhodobacterales</taxon>
        <taxon>Roseobacteraceae</taxon>
        <taxon>Thalassovita</taxon>
    </lineage>
</organism>
<gene>
    <name evidence="2" type="ORF">IT775_12500</name>
</gene>
<name>A0ABS5HSK0_9RHOB</name>
<evidence type="ECO:0000313" key="2">
    <source>
        <dbReference type="EMBL" id="MBR9651942.1"/>
    </source>
</evidence>
<feature type="domain" description="TNase-like" evidence="1">
    <location>
        <begin position="31"/>
        <end position="118"/>
    </location>
</feature>